<name>A0AAD9Z6U9_9LECA</name>
<comment type="caution">
    <text evidence="1">The sequence shown here is derived from an EMBL/GenBank/DDBJ whole genome shotgun (WGS) entry which is preliminary data.</text>
</comment>
<dbReference type="InterPro" id="IPR008922">
    <property type="entry name" value="Di-copper_centre_dom_sf"/>
</dbReference>
<evidence type="ECO:0000313" key="1">
    <source>
        <dbReference type="EMBL" id="KAK3172056.1"/>
    </source>
</evidence>
<organism evidence="1 2">
    <name type="scientific">Lepraria neglecta</name>
    <dbReference type="NCBI Taxonomy" id="209136"/>
    <lineage>
        <taxon>Eukaryota</taxon>
        <taxon>Fungi</taxon>
        <taxon>Dikarya</taxon>
        <taxon>Ascomycota</taxon>
        <taxon>Pezizomycotina</taxon>
        <taxon>Lecanoromycetes</taxon>
        <taxon>OSLEUM clade</taxon>
        <taxon>Lecanoromycetidae</taxon>
        <taxon>Lecanorales</taxon>
        <taxon>Lecanorineae</taxon>
        <taxon>Stereocaulaceae</taxon>
        <taxon>Lepraria</taxon>
    </lineage>
</organism>
<dbReference type="AlphaFoldDB" id="A0AAD9Z6U9"/>
<gene>
    <name evidence="1" type="ORF">OEA41_004140</name>
</gene>
<dbReference type="EMBL" id="JASNWA010000008">
    <property type="protein sequence ID" value="KAK3172056.1"/>
    <property type="molecule type" value="Genomic_DNA"/>
</dbReference>
<sequence length="216" mass="24949">MPRNEVPKPQDGKVDTSIWGLPKILSQPKVHVRRPKNPKELVEMDNPLHHFTFPAEKDYENAKGRKKMNWNRSGVKPVADPETGRIFTVCSPRSDGLTSLEDLNGKIQAQAQNFATKVWHILNPDVEGSGNYLDPKDPLYNEKMQMSDKDRNRLRTWESFSNHIKETSNIDRIFALFQALYPDTWVAKDGEVNVASELYPFFKDTKNFYNSNNLRD</sequence>
<proteinExistence type="predicted"/>
<evidence type="ECO:0000313" key="2">
    <source>
        <dbReference type="Proteomes" id="UP001276659"/>
    </source>
</evidence>
<keyword evidence="2" id="KW-1185">Reference proteome</keyword>
<dbReference type="Proteomes" id="UP001276659">
    <property type="component" value="Unassembled WGS sequence"/>
</dbReference>
<protein>
    <submittedName>
        <fullName evidence="1">Uncharacterized protein</fullName>
    </submittedName>
</protein>
<dbReference type="Gene3D" id="1.10.1280.10">
    <property type="entry name" value="Di-copper center containing domain from catechol oxidase"/>
    <property type="match status" value="2"/>
</dbReference>
<accession>A0AAD9Z6U9</accession>
<reference evidence="1" key="1">
    <citation type="submission" date="2022-11" db="EMBL/GenBank/DDBJ databases">
        <title>Chromosomal genome sequence assembly and mating type (MAT) locus characterization of the leprose asexual lichenized fungus Lepraria neglecta (Nyl.) Erichsen.</title>
        <authorList>
            <person name="Allen J.L."/>
            <person name="Pfeffer B."/>
        </authorList>
    </citation>
    <scope>NUCLEOTIDE SEQUENCE</scope>
    <source>
        <strain evidence="1">Allen 5258</strain>
    </source>
</reference>